<protein>
    <submittedName>
        <fullName evidence="2">Uncharacterized protein</fullName>
    </submittedName>
</protein>
<keyword evidence="1" id="KW-1185">Reference proteome</keyword>
<organism evidence="1 2">
    <name type="scientific">Romanomermis culicivorax</name>
    <name type="common">Nematode worm</name>
    <dbReference type="NCBI Taxonomy" id="13658"/>
    <lineage>
        <taxon>Eukaryota</taxon>
        <taxon>Metazoa</taxon>
        <taxon>Ecdysozoa</taxon>
        <taxon>Nematoda</taxon>
        <taxon>Enoplea</taxon>
        <taxon>Dorylaimia</taxon>
        <taxon>Mermithida</taxon>
        <taxon>Mermithoidea</taxon>
        <taxon>Mermithidae</taxon>
        <taxon>Romanomermis</taxon>
    </lineage>
</organism>
<evidence type="ECO:0000313" key="2">
    <source>
        <dbReference type="WBParaSite" id="nRc.2.0.1.t46015-RA"/>
    </source>
</evidence>
<dbReference type="WBParaSite" id="nRc.2.0.1.t46015-RA">
    <property type="protein sequence ID" value="nRc.2.0.1.t46015-RA"/>
    <property type="gene ID" value="nRc.2.0.1.g46015"/>
</dbReference>
<sequence>MASTTPSSSAQMAATHRRMRAATFAKMGGSWGLNCNAVPAAGAALSTGHIEIFNLGMGGMVAVVVVNEVLVGGFVMGSNNAVMVEVCAVVRTIGSTSIDGPGGSGTLNSGC</sequence>
<accession>A0A915L4K8</accession>
<dbReference type="AlphaFoldDB" id="A0A915L4K8"/>
<dbReference type="Proteomes" id="UP000887565">
    <property type="component" value="Unplaced"/>
</dbReference>
<proteinExistence type="predicted"/>
<evidence type="ECO:0000313" key="1">
    <source>
        <dbReference type="Proteomes" id="UP000887565"/>
    </source>
</evidence>
<reference evidence="2" key="1">
    <citation type="submission" date="2022-11" db="UniProtKB">
        <authorList>
            <consortium name="WormBaseParasite"/>
        </authorList>
    </citation>
    <scope>IDENTIFICATION</scope>
</reference>
<name>A0A915L4K8_ROMCU</name>